<feature type="domain" description="N-acetyltransferase" evidence="1">
    <location>
        <begin position="1"/>
        <end position="152"/>
    </location>
</feature>
<organism evidence="2">
    <name type="scientific">Mesorhizobium sp. WSM2240</name>
    <dbReference type="NCBI Taxonomy" id="3228851"/>
    <lineage>
        <taxon>Bacteria</taxon>
        <taxon>Pseudomonadati</taxon>
        <taxon>Pseudomonadota</taxon>
        <taxon>Alphaproteobacteria</taxon>
        <taxon>Hyphomicrobiales</taxon>
        <taxon>Phyllobacteriaceae</taxon>
        <taxon>Mesorhizobium</taxon>
    </lineage>
</organism>
<dbReference type="PROSITE" id="PS51186">
    <property type="entry name" value="GNAT"/>
    <property type="match status" value="1"/>
</dbReference>
<dbReference type="InterPro" id="IPR000182">
    <property type="entry name" value="GNAT_dom"/>
</dbReference>
<dbReference type="EMBL" id="CP159253">
    <property type="protein sequence ID" value="XCG47566.1"/>
    <property type="molecule type" value="Genomic_DNA"/>
</dbReference>
<evidence type="ECO:0000313" key="2">
    <source>
        <dbReference type="EMBL" id="XCG47566.1"/>
    </source>
</evidence>
<dbReference type="InterPro" id="IPR050276">
    <property type="entry name" value="MshD_Acetyltransferase"/>
</dbReference>
<gene>
    <name evidence="2" type="ORF">ABVK50_20170</name>
</gene>
<dbReference type="InterPro" id="IPR016181">
    <property type="entry name" value="Acyl_CoA_acyltransferase"/>
</dbReference>
<accession>A0AAU8CL51</accession>
<dbReference type="EC" id="2.3.1.-" evidence="2"/>
<dbReference type="Gene3D" id="3.40.630.30">
    <property type="match status" value="1"/>
</dbReference>
<name>A0AAU8CL51_9HYPH</name>
<dbReference type="AlphaFoldDB" id="A0AAU8CL51"/>
<reference evidence="2" key="1">
    <citation type="submission" date="2024-06" db="EMBL/GenBank/DDBJ databases">
        <title>Mesorhizobium karijinii sp. nov., a symbiont of the iconic Swainsona formosa from arid Australia.</title>
        <authorList>
            <person name="Hill Y.J."/>
            <person name="Watkin E.L.J."/>
            <person name="O'Hara G.W."/>
            <person name="Terpolilli J."/>
            <person name="Tye M.L."/>
            <person name="Kohlmeier M.G."/>
        </authorList>
    </citation>
    <scope>NUCLEOTIDE SEQUENCE</scope>
    <source>
        <strain evidence="2">WSM2240</strain>
    </source>
</reference>
<protein>
    <submittedName>
        <fullName evidence="2">N-acetyltransferase</fullName>
        <ecNumber evidence="2">2.3.1.-</ecNumber>
    </submittedName>
</protein>
<dbReference type="Pfam" id="PF00583">
    <property type="entry name" value="Acetyltransf_1"/>
    <property type="match status" value="1"/>
</dbReference>
<evidence type="ECO:0000259" key="1">
    <source>
        <dbReference type="PROSITE" id="PS51186"/>
    </source>
</evidence>
<dbReference type="GO" id="GO:0016747">
    <property type="term" value="F:acyltransferase activity, transferring groups other than amino-acyl groups"/>
    <property type="evidence" value="ECO:0007669"/>
    <property type="project" value="InterPro"/>
</dbReference>
<dbReference type="CDD" id="cd04301">
    <property type="entry name" value="NAT_SF"/>
    <property type="match status" value="1"/>
</dbReference>
<keyword evidence="2" id="KW-0808">Transferase</keyword>
<dbReference type="PANTHER" id="PTHR43617:SF2">
    <property type="entry name" value="UPF0039 PROTEIN SLL0451"/>
    <property type="match status" value="1"/>
</dbReference>
<dbReference type="RefSeq" id="WP_353644888.1">
    <property type="nucleotide sequence ID" value="NZ_CP159253.1"/>
</dbReference>
<dbReference type="PANTHER" id="PTHR43617">
    <property type="entry name" value="L-AMINO ACID N-ACETYLTRANSFERASE"/>
    <property type="match status" value="1"/>
</dbReference>
<sequence length="169" mass="18217">MLIRNERPGDEDAIHNLTLAAFEPMAFSDGSEAPIIKSLRTSGDLTLSLVAEEDGTIIGHIAFSPVTIDGIHNNWFGLGPVSVRPDRQRQGIGKALILSGLEMLKKRGAHGCALIGSPEIYSRVGFESDGRLSYGNLDSSYVQRIVFSGFAPQGELKFAPAFESESHTS</sequence>
<keyword evidence="2" id="KW-0012">Acyltransferase</keyword>
<dbReference type="SUPFAM" id="SSF55729">
    <property type="entry name" value="Acyl-CoA N-acyltransferases (Nat)"/>
    <property type="match status" value="1"/>
</dbReference>
<proteinExistence type="predicted"/>